<evidence type="ECO:0000259" key="8">
    <source>
        <dbReference type="Pfam" id="PF00764"/>
    </source>
</evidence>
<evidence type="ECO:0000313" key="10">
    <source>
        <dbReference type="EMBL" id="MFD1048974.1"/>
    </source>
</evidence>
<evidence type="ECO:0000256" key="7">
    <source>
        <dbReference type="ARBA" id="ARBA00022840"/>
    </source>
</evidence>
<dbReference type="EC" id="6.3.4.5" evidence="2"/>
<keyword evidence="7" id="KW-0067">ATP-binding</keyword>
<keyword evidence="3" id="KW-0055">Arginine biosynthesis</keyword>
<evidence type="ECO:0000259" key="9">
    <source>
        <dbReference type="Pfam" id="PF20979"/>
    </source>
</evidence>
<feature type="domain" description="Arginosuccinate synthase C-terminal" evidence="9">
    <location>
        <begin position="164"/>
        <end position="220"/>
    </location>
</feature>
<evidence type="ECO:0000256" key="5">
    <source>
        <dbReference type="ARBA" id="ARBA00022605"/>
    </source>
</evidence>
<keyword evidence="4" id="KW-0436">Ligase</keyword>
<dbReference type="EMBL" id="JBHTIS010001901">
    <property type="protein sequence ID" value="MFD1048974.1"/>
    <property type="molecule type" value="Genomic_DNA"/>
</dbReference>
<dbReference type="Pfam" id="PF00764">
    <property type="entry name" value="Arginosuc_synth"/>
    <property type="match status" value="1"/>
</dbReference>
<name>A0ABW3MHB0_9PSEU</name>
<evidence type="ECO:0000256" key="3">
    <source>
        <dbReference type="ARBA" id="ARBA00022571"/>
    </source>
</evidence>
<accession>A0ABW3MHB0</accession>
<dbReference type="PANTHER" id="PTHR11587">
    <property type="entry name" value="ARGININOSUCCINATE SYNTHASE"/>
    <property type="match status" value="1"/>
</dbReference>
<dbReference type="InterPro" id="IPR048267">
    <property type="entry name" value="Arginosuc_syn_N"/>
</dbReference>
<evidence type="ECO:0000256" key="6">
    <source>
        <dbReference type="ARBA" id="ARBA00022741"/>
    </source>
</evidence>
<dbReference type="InterPro" id="IPR024074">
    <property type="entry name" value="AS_cat/multimer_dom_body"/>
</dbReference>
<protein>
    <recommendedName>
        <fullName evidence="2">argininosuccinate synthase</fullName>
        <ecNumber evidence="2">6.3.4.5</ecNumber>
    </recommendedName>
</protein>
<dbReference type="SUPFAM" id="SSF69864">
    <property type="entry name" value="Argininosuccinate synthetase, C-terminal domain"/>
    <property type="match status" value="1"/>
</dbReference>
<dbReference type="Gene3D" id="3.90.1260.10">
    <property type="entry name" value="Argininosuccinate synthetase, chain A, domain 2"/>
    <property type="match status" value="1"/>
</dbReference>
<keyword evidence="5" id="KW-0028">Amino-acid biosynthesis</keyword>
<evidence type="ECO:0000256" key="2">
    <source>
        <dbReference type="ARBA" id="ARBA00012286"/>
    </source>
</evidence>
<gene>
    <name evidence="10" type="ORF">ACFQ1S_27275</name>
</gene>
<dbReference type="Proteomes" id="UP001597045">
    <property type="component" value="Unassembled WGS sequence"/>
</dbReference>
<evidence type="ECO:0000256" key="1">
    <source>
        <dbReference type="ARBA" id="ARBA00004967"/>
    </source>
</evidence>
<keyword evidence="6" id="KW-0547">Nucleotide-binding</keyword>
<dbReference type="InterPro" id="IPR014729">
    <property type="entry name" value="Rossmann-like_a/b/a_fold"/>
</dbReference>
<feature type="domain" description="Arginosuccinate synthase-like N-terminal" evidence="8">
    <location>
        <begin position="2"/>
        <end position="115"/>
    </location>
</feature>
<dbReference type="Gene3D" id="3.40.50.620">
    <property type="entry name" value="HUPs"/>
    <property type="match status" value="1"/>
</dbReference>
<evidence type="ECO:0000256" key="4">
    <source>
        <dbReference type="ARBA" id="ARBA00022598"/>
    </source>
</evidence>
<comment type="pathway">
    <text evidence="1">Amino-acid biosynthesis; L-arginine biosynthesis; L-arginine from L-ornithine and carbamoyl phosphate: step 2/3.</text>
</comment>
<proteinExistence type="predicted"/>
<comment type="caution">
    <text evidence="10">The sequence shown here is derived from an EMBL/GenBank/DDBJ whole genome shotgun (WGS) entry which is preliminary data.</text>
</comment>
<feature type="non-terminal residue" evidence="10">
    <location>
        <position position="221"/>
    </location>
</feature>
<dbReference type="InterPro" id="IPR001518">
    <property type="entry name" value="Arginosuc_synth"/>
</dbReference>
<reference evidence="11" key="1">
    <citation type="journal article" date="2019" name="Int. J. Syst. Evol. Microbiol.">
        <title>The Global Catalogue of Microorganisms (GCM) 10K type strain sequencing project: providing services to taxonomists for standard genome sequencing and annotation.</title>
        <authorList>
            <consortium name="The Broad Institute Genomics Platform"/>
            <consortium name="The Broad Institute Genome Sequencing Center for Infectious Disease"/>
            <person name="Wu L."/>
            <person name="Ma J."/>
        </authorList>
    </citation>
    <scope>NUCLEOTIDE SEQUENCE [LARGE SCALE GENOMIC DNA]</scope>
    <source>
        <strain evidence="11">JCM 31486</strain>
    </source>
</reference>
<evidence type="ECO:0000313" key="11">
    <source>
        <dbReference type="Proteomes" id="UP001597045"/>
    </source>
</evidence>
<dbReference type="SUPFAM" id="SSF52402">
    <property type="entry name" value="Adenine nucleotide alpha hydrolases-like"/>
    <property type="match status" value="1"/>
</dbReference>
<dbReference type="PANTHER" id="PTHR11587:SF2">
    <property type="entry name" value="ARGININOSUCCINATE SYNTHASE"/>
    <property type="match status" value="1"/>
</dbReference>
<sequence length="221" mass="24353">MFSGGLDSTYLLLRLKELGVADVHAVSVDLGEDESLEHKSQIAAAIGVRLHVFDRREDFARNYVLPALFANAVYLGIHPISSSLSRPLIARTAVELADEIGAKTILHTANRSQNTLRRLNGALELLGFDGDYGSPYDLDPVDREVKIQELKNAGIDHLNDRLTSGDSNLWCREFESGVLDDPEDHAVPESIYRWSSTAQKPQVDVTVTYERGVPVAIDGAR</sequence>
<keyword evidence="11" id="KW-1185">Reference proteome</keyword>
<dbReference type="Pfam" id="PF20979">
    <property type="entry name" value="Arginosuc_syn_C"/>
    <property type="match status" value="1"/>
</dbReference>
<dbReference type="InterPro" id="IPR048268">
    <property type="entry name" value="Arginosuc_syn_C"/>
</dbReference>
<organism evidence="10 11">
    <name type="scientific">Kibdelosporangium lantanae</name>
    <dbReference type="NCBI Taxonomy" id="1497396"/>
    <lineage>
        <taxon>Bacteria</taxon>
        <taxon>Bacillati</taxon>
        <taxon>Actinomycetota</taxon>
        <taxon>Actinomycetes</taxon>
        <taxon>Pseudonocardiales</taxon>
        <taxon>Pseudonocardiaceae</taxon>
        <taxon>Kibdelosporangium</taxon>
    </lineage>
</organism>